<sequence>MIVTQALTLLVALWSDRQNSEQALKTQAQSSLEQLVRVTSDNVRSYLQSAAQIVQVNRANMASGLISADDPSGQLMNFQALLDSVPQLNGVLVGHADGRFTFARRDGPDNTERFTRVIEVRPERRVLTSTYNQTGTLTSQSSEPNDYDPRTRPWFTLAQQKPGAVVWTEPYIFASSGQPGVTVASSLGTPGGSLVIGADVQLRQLADFLTGVQISANGRAFITDAGGHAIATSRAWPGEPGIGVPLLSEVADPALRALLDDRGLPVTHEGPHWYEVNGQQFAAVLRPVEVQPGVNWMVGVYAPTTDFTAGLNGSRSPLLFVLLVSLGGSLLAWPIVLRATRPLAELQRQATTDYLTGLPNRASFMAQLNETLRDPPHGAALGVAMFDLDGFKQVNDTFGHHAGDEVLHAVGARMLAALRVGDTLGRLGGDEFALLIQANSREEVRLRVEGVLDAIARRPIIVDGVSHELASTAGLAFHDTGTRTTHTTEPRAESSAQLISRADTALIRGKRREKGRVWVEGEVTMPTLFR</sequence>
<dbReference type="RefSeq" id="WP_189064033.1">
    <property type="nucleotide sequence ID" value="NZ_BMQM01000005.1"/>
</dbReference>
<dbReference type="SUPFAM" id="SSF55073">
    <property type="entry name" value="Nucleotide cyclase"/>
    <property type="match status" value="1"/>
</dbReference>
<dbReference type="SUPFAM" id="SSF103190">
    <property type="entry name" value="Sensory domain-like"/>
    <property type="match status" value="1"/>
</dbReference>
<dbReference type="InterPro" id="IPR000160">
    <property type="entry name" value="GGDEF_dom"/>
</dbReference>
<dbReference type="Pfam" id="PF02743">
    <property type="entry name" value="dCache_1"/>
    <property type="match status" value="1"/>
</dbReference>
<feature type="domain" description="GGDEF" evidence="6">
    <location>
        <begin position="379"/>
        <end position="522"/>
    </location>
</feature>
<keyword evidence="4" id="KW-1133">Transmembrane helix</keyword>
<dbReference type="InterPro" id="IPR029787">
    <property type="entry name" value="Nucleotide_cyclase"/>
</dbReference>
<dbReference type="Gene3D" id="3.30.70.270">
    <property type="match status" value="1"/>
</dbReference>
<dbReference type="CDD" id="cd12913">
    <property type="entry name" value="PDC1_MCP_like"/>
    <property type="match status" value="1"/>
</dbReference>
<evidence type="ECO:0000259" key="6">
    <source>
        <dbReference type="PROSITE" id="PS50887"/>
    </source>
</evidence>
<accession>A0ABQ2RQE4</accession>
<evidence type="ECO:0000256" key="1">
    <source>
        <dbReference type="ARBA" id="ARBA00004651"/>
    </source>
</evidence>
<dbReference type="Proteomes" id="UP000634308">
    <property type="component" value="Unassembled WGS sequence"/>
</dbReference>
<keyword evidence="2" id="KW-1003">Cell membrane</keyword>
<comment type="caution">
    <text evidence="7">The sequence shown here is derived from an EMBL/GenBank/DDBJ whole genome shotgun (WGS) entry which is preliminary data.</text>
</comment>
<evidence type="ECO:0000256" key="2">
    <source>
        <dbReference type="ARBA" id="ARBA00022475"/>
    </source>
</evidence>
<dbReference type="InterPro" id="IPR043128">
    <property type="entry name" value="Rev_trsase/Diguanyl_cyclase"/>
</dbReference>
<evidence type="ECO:0000256" key="5">
    <source>
        <dbReference type="ARBA" id="ARBA00023136"/>
    </source>
</evidence>
<keyword evidence="5" id="KW-0472">Membrane</keyword>
<evidence type="ECO:0000313" key="8">
    <source>
        <dbReference type="Proteomes" id="UP000634308"/>
    </source>
</evidence>
<dbReference type="EMBL" id="BMQM01000005">
    <property type="protein sequence ID" value="GGR51817.1"/>
    <property type="molecule type" value="Genomic_DNA"/>
</dbReference>
<keyword evidence="3" id="KW-0812">Transmembrane</keyword>
<evidence type="ECO:0000313" key="7">
    <source>
        <dbReference type="EMBL" id="GGR51817.1"/>
    </source>
</evidence>
<proteinExistence type="predicted"/>
<protein>
    <recommendedName>
        <fullName evidence="6">GGDEF domain-containing protein</fullName>
    </recommendedName>
</protein>
<evidence type="ECO:0000256" key="4">
    <source>
        <dbReference type="ARBA" id="ARBA00022989"/>
    </source>
</evidence>
<dbReference type="PANTHER" id="PTHR45138">
    <property type="entry name" value="REGULATORY COMPONENTS OF SENSORY TRANSDUCTION SYSTEM"/>
    <property type="match status" value="1"/>
</dbReference>
<comment type="subcellular location">
    <subcellularLocation>
        <location evidence="1">Cell membrane</location>
        <topology evidence="1">Multi-pass membrane protein</topology>
    </subcellularLocation>
</comment>
<dbReference type="InterPro" id="IPR029151">
    <property type="entry name" value="Sensor-like_sf"/>
</dbReference>
<keyword evidence="8" id="KW-1185">Reference proteome</keyword>
<dbReference type="InterPro" id="IPR033479">
    <property type="entry name" value="dCache_1"/>
</dbReference>
<name>A0ABQ2RQE4_9DEIO</name>
<dbReference type="Gene3D" id="3.30.450.20">
    <property type="entry name" value="PAS domain"/>
    <property type="match status" value="2"/>
</dbReference>
<dbReference type="NCBIfam" id="TIGR00254">
    <property type="entry name" value="GGDEF"/>
    <property type="match status" value="1"/>
</dbReference>
<evidence type="ECO:0000256" key="3">
    <source>
        <dbReference type="ARBA" id="ARBA00022692"/>
    </source>
</evidence>
<dbReference type="InterPro" id="IPR050469">
    <property type="entry name" value="Diguanylate_Cyclase"/>
</dbReference>
<dbReference type="Pfam" id="PF00990">
    <property type="entry name" value="GGDEF"/>
    <property type="match status" value="1"/>
</dbReference>
<gene>
    <name evidence="7" type="ORF">GCM10008959_11400</name>
</gene>
<dbReference type="CDD" id="cd01949">
    <property type="entry name" value="GGDEF"/>
    <property type="match status" value="1"/>
</dbReference>
<organism evidence="7 8">
    <name type="scientific">Deinococcus seoulensis</name>
    <dbReference type="NCBI Taxonomy" id="1837379"/>
    <lineage>
        <taxon>Bacteria</taxon>
        <taxon>Thermotogati</taxon>
        <taxon>Deinococcota</taxon>
        <taxon>Deinococci</taxon>
        <taxon>Deinococcales</taxon>
        <taxon>Deinococcaceae</taxon>
        <taxon>Deinococcus</taxon>
    </lineage>
</organism>
<dbReference type="PROSITE" id="PS50887">
    <property type="entry name" value="GGDEF"/>
    <property type="match status" value="1"/>
</dbReference>
<reference evidence="8" key="1">
    <citation type="journal article" date="2019" name="Int. J. Syst. Evol. Microbiol.">
        <title>The Global Catalogue of Microorganisms (GCM) 10K type strain sequencing project: providing services to taxonomists for standard genome sequencing and annotation.</title>
        <authorList>
            <consortium name="The Broad Institute Genomics Platform"/>
            <consortium name="The Broad Institute Genome Sequencing Center for Infectious Disease"/>
            <person name="Wu L."/>
            <person name="Ma J."/>
        </authorList>
    </citation>
    <scope>NUCLEOTIDE SEQUENCE [LARGE SCALE GENOMIC DNA]</scope>
    <source>
        <strain evidence="8">JCM 31404</strain>
    </source>
</reference>
<dbReference type="SMART" id="SM00267">
    <property type="entry name" value="GGDEF"/>
    <property type="match status" value="1"/>
</dbReference>
<dbReference type="PANTHER" id="PTHR45138:SF9">
    <property type="entry name" value="DIGUANYLATE CYCLASE DGCM-RELATED"/>
    <property type="match status" value="1"/>
</dbReference>